<accession>A0A0U2REX9</accession>
<gene>
    <name evidence="5" type="primary">HD2-5</name>
    <name evidence="6" type="synonym">Hd2</name>
</gene>
<feature type="compositionally biased region" description="Low complexity" evidence="3">
    <location>
        <begin position="524"/>
        <end position="552"/>
    </location>
</feature>
<dbReference type="InterPro" id="IPR009057">
    <property type="entry name" value="Homeodomain-like_sf"/>
</dbReference>
<name>A0A0U2REX9_FLAVE</name>
<feature type="region of interest" description="Disordered" evidence="3">
    <location>
        <begin position="505"/>
        <end position="559"/>
    </location>
</feature>
<dbReference type="Pfam" id="PF00046">
    <property type="entry name" value="Homeodomain"/>
    <property type="match status" value="1"/>
</dbReference>
<feature type="domain" description="Homeobox" evidence="4">
    <location>
        <begin position="158"/>
        <end position="201"/>
    </location>
</feature>
<keyword evidence="1 2" id="KW-0539">Nucleus</keyword>
<dbReference type="GO" id="GO:0005634">
    <property type="term" value="C:nucleus"/>
    <property type="evidence" value="ECO:0007669"/>
    <property type="project" value="UniProtKB-SubCell"/>
</dbReference>
<evidence type="ECO:0000313" key="6">
    <source>
        <dbReference type="EMBL" id="QHW03279.1"/>
    </source>
</evidence>
<dbReference type="InterPro" id="IPR001356">
    <property type="entry name" value="HD"/>
</dbReference>
<dbReference type="Gene3D" id="1.10.10.60">
    <property type="entry name" value="Homeodomain-like"/>
    <property type="match status" value="1"/>
</dbReference>
<evidence type="ECO:0000256" key="2">
    <source>
        <dbReference type="RuleBase" id="RU000682"/>
    </source>
</evidence>
<organism evidence="5">
    <name type="scientific">Flammulina velutipes</name>
    <name type="common">Agaricus velutipes</name>
    <dbReference type="NCBI Taxonomy" id="38945"/>
    <lineage>
        <taxon>Eukaryota</taxon>
        <taxon>Fungi</taxon>
        <taxon>Dikarya</taxon>
        <taxon>Basidiomycota</taxon>
        <taxon>Agaricomycotina</taxon>
        <taxon>Agaricomycetes</taxon>
        <taxon>Agaricomycetidae</taxon>
        <taxon>Agaricales</taxon>
        <taxon>Marasmiineae</taxon>
        <taxon>Physalacriaceae</taxon>
        <taxon>Flammulina</taxon>
    </lineage>
</organism>
<keyword evidence="1 2" id="KW-0371">Homeobox</keyword>
<feature type="DNA-binding region" description="Homeobox" evidence="1">
    <location>
        <begin position="160"/>
        <end position="202"/>
    </location>
</feature>
<protein>
    <submittedName>
        <fullName evidence="6">Homeodomain 2 protein isoform 5</fullName>
    </submittedName>
    <submittedName>
        <fullName evidence="5">Putative homeodomain 2 protein</fullName>
    </submittedName>
</protein>
<proteinExistence type="predicted"/>
<comment type="subcellular location">
    <subcellularLocation>
        <location evidence="1 2">Nucleus</location>
    </subcellularLocation>
</comment>
<evidence type="ECO:0000256" key="3">
    <source>
        <dbReference type="SAM" id="MobiDB-lite"/>
    </source>
</evidence>
<evidence type="ECO:0000256" key="1">
    <source>
        <dbReference type="PROSITE-ProRule" id="PRU00108"/>
    </source>
</evidence>
<dbReference type="CDD" id="cd00086">
    <property type="entry name" value="homeodomain"/>
    <property type="match status" value="1"/>
</dbReference>
<evidence type="ECO:0000259" key="4">
    <source>
        <dbReference type="PROSITE" id="PS50071"/>
    </source>
</evidence>
<dbReference type="EMBL" id="KT808673">
    <property type="protein sequence ID" value="ALT22411.1"/>
    <property type="molecule type" value="Genomic_DNA"/>
</dbReference>
<dbReference type="GO" id="GO:0003677">
    <property type="term" value="F:DNA binding"/>
    <property type="evidence" value="ECO:0007669"/>
    <property type="project" value="UniProtKB-UniRule"/>
</dbReference>
<evidence type="ECO:0000313" key="5">
    <source>
        <dbReference type="EMBL" id="ALT22411.1"/>
    </source>
</evidence>
<dbReference type="AlphaFoldDB" id="A0A0U2REX9"/>
<dbReference type="SMART" id="SM00389">
    <property type="entry name" value="HOX"/>
    <property type="match status" value="1"/>
</dbReference>
<keyword evidence="1 2" id="KW-0238">DNA-binding</keyword>
<dbReference type="PROSITE" id="PS50071">
    <property type="entry name" value="HOMEOBOX_2"/>
    <property type="match status" value="1"/>
</dbReference>
<sequence length="687" mass="75517">MGSTAIQANPLERIIQISRRFKDSFACSPASSQPSTPLSLSTPPNLPIPLDIQQELEDDEVLQDLRTVLRNALTSLQSDYVSAYKQAQDKMAASPIHQAQALEGLRRVIELRFQTQGAPRLYQIHLKAKEDIAISIAAASTIPSTSTAQFNHAFIPILTSYFNWNPFPPAQDRKMLADKGSMTERQIEVWFQNRRALSRKRTGLALRKQDFKRCLNRPPPDDVLKSLNATVSSKPSLIAAAPNGSGVVFVPPEQRRSTLEKKKKQDEEAVKHWGEGWGSIGGLCGFGLGALRLGRGAGKPSAKKYEFRKGLGLGSVPKAKALTRSEWEAARKEGKVTFAVEGFVVTPRKERAEKEMDVKAEMRRLVSAFAPSGVVWGDLGTRMDGEHASPIPKVGAATAGVTSDIRWFVDSKKPREVIEIVDSDDSDEEEEDDEIVEVDRREWEKRQEAREKETERIKRRKERLGAKRIPTRWAPYPVHDDVAVGDLEPNLPGFSFNKRVDDLMTGKEMRVRRDRRSKARSTASPEPSSRLASSSSSSSLSSVPSLTHSSPSSDDEDDFESLFSDALPIQAQTPATVPAAQPLALPTTTTPASSLDTDFFATIFPEYAPTSSIPVPPVQQKDTDMFDFSNIDFSTGMAVGYDAFANPTADLDFGVDWSMRIGSGMDGFVSVPVPGVGGYDYASGGGW</sequence>
<dbReference type="EMBL" id="MN964263">
    <property type="protein sequence ID" value="QHW03279.1"/>
    <property type="molecule type" value="Genomic_DNA"/>
</dbReference>
<reference evidence="5" key="1">
    <citation type="submission" date="2015-09" db="EMBL/GenBank/DDBJ databases">
        <title>Organization of the mating type genes and their loci in the mushroom forming fungus Flammulina velutipes.</title>
        <authorList>
            <person name="Wang W."/>
            <person name="Xie B."/>
            <person name="van Peer A.F."/>
        </authorList>
    </citation>
    <scope>NUCLEOTIDE SEQUENCE</scope>
    <source>
        <strain evidence="5">Fv27-1</strain>
    </source>
</reference>
<dbReference type="SUPFAM" id="SSF46689">
    <property type="entry name" value="Homeodomain-like"/>
    <property type="match status" value="1"/>
</dbReference>
<reference evidence="6" key="2">
    <citation type="submission" date="2020-01" db="EMBL/GenBank/DDBJ databases">
        <authorList>
            <person name="Xu W."/>
        </authorList>
    </citation>
    <scope>NUCLEOTIDE SEQUENCE</scope>
</reference>